<comment type="catalytic activity">
    <reaction evidence="21">
        <text>a 3-O-[beta-D-galactosyl-(1-&gt;3)-N-acetyl-alpha-D-galactosaminyl]-L-seryl-[protein] + UDP-N-acetyl-alpha-D-glucosamine = 3-O-{beta-D-galactosyl-(1-&gt;3)-[N-acetyl-beta-D-glucosaminyl-(1-&gt;6)]-N-acetyl-alpha-D-galactosaminyl}-L-seryl-[protein] + UDP + H(+)</text>
        <dbReference type="Rhea" id="RHEA:56212"/>
        <dbReference type="Rhea" id="RHEA-COMP:13922"/>
        <dbReference type="Rhea" id="RHEA-COMP:14419"/>
        <dbReference type="ChEBI" id="CHEBI:15378"/>
        <dbReference type="ChEBI" id="CHEBI:57705"/>
        <dbReference type="ChEBI" id="CHEBI:58223"/>
        <dbReference type="ChEBI" id="CHEBI:137949"/>
        <dbReference type="ChEBI" id="CHEBI:139605"/>
        <dbReference type="EC" id="2.4.1.102"/>
    </reaction>
</comment>
<dbReference type="Proteomes" id="UP000606274">
    <property type="component" value="Unassembled WGS sequence"/>
</dbReference>
<accession>A0A8T0B8Y4</accession>
<keyword evidence="10" id="KW-0325">Glycoprotein</keyword>
<comment type="function">
    <text evidence="22">Glycosyltransferase that can synthesize all known mucin beta 6 N-acetylglucosaminides. Mediates core 2 and core 4 O-glycan branching, 2 important steps in mucin-type biosynthesis. Also has I-branching enzyme activity by converting linear into branched poly-N-acetyllactosaminoglycans, leading to introduce the blood group I antigen during embryonic development.</text>
</comment>
<evidence type="ECO:0000256" key="9">
    <source>
        <dbReference type="ARBA" id="ARBA00023157"/>
    </source>
</evidence>
<comment type="catalytic activity">
    <reaction evidence="20">
        <text>a 3-O-[N-acetyl-beta-D-glucosaminyl-(1-&gt;3)-N-acetyl-alpha-D-galactosaminyl]-L-threonyl-[protein] + UDP-N-acetyl-alpha-D-glucosamine = 3-O-[N-acetyl-beta-D-glucosaminyl-(1-&gt;3)-[N-acetyl-beta-D-glucosaminyl-(1-&gt;6)]-N-acetyl-alpha-D-galactosaminyl]-L-threonyl-[protein] + UDP + H(+)</text>
        <dbReference type="Rhea" id="RHEA:56192"/>
        <dbReference type="Rhea" id="RHEA-COMP:11692"/>
        <dbReference type="Rhea" id="RHEA-COMP:14413"/>
        <dbReference type="ChEBI" id="CHEBI:15378"/>
        <dbReference type="ChEBI" id="CHEBI:57705"/>
        <dbReference type="ChEBI" id="CHEBI:58223"/>
        <dbReference type="ChEBI" id="CHEBI:87080"/>
        <dbReference type="ChEBI" id="CHEBI:139580"/>
        <dbReference type="EC" id="2.4.1.148"/>
    </reaction>
</comment>
<comment type="subcellular location">
    <subcellularLocation>
        <location evidence="1">Golgi apparatus membrane</location>
        <topology evidence="1">Single-pass type II membrane protein</topology>
    </subcellularLocation>
</comment>
<comment type="caution">
    <text evidence="23">The sequence shown here is derived from an EMBL/GenBank/DDBJ whole genome shotgun (WGS) entry which is preliminary data.</text>
</comment>
<evidence type="ECO:0000256" key="13">
    <source>
        <dbReference type="ARBA" id="ARBA00038912"/>
    </source>
</evidence>
<dbReference type="EC" id="2.4.1.150" evidence="12"/>
<evidence type="ECO:0000256" key="22">
    <source>
        <dbReference type="ARBA" id="ARBA00055416"/>
    </source>
</evidence>
<feature type="non-terminal residue" evidence="23">
    <location>
        <position position="414"/>
    </location>
</feature>
<dbReference type="Pfam" id="PF02485">
    <property type="entry name" value="Branch"/>
    <property type="match status" value="1"/>
</dbReference>
<evidence type="ECO:0000256" key="12">
    <source>
        <dbReference type="ARBA" id="ARBA00038907"/>
    </source>
</evidence>
<comment type="catalytic activity">
    <reaction evidence="18">
        <text>3-O-[N-acetyl-beta-D-glucosaminyl-(1-&gt;3)-N-acetyl-alpha-D-galactosaminyl]-L-seryl-[protein] + UDP-N-acetyl-alpha-D-glucosamine = 3-O-[N-acetyl-beta-D-glucosaminyl-(1-&gt;3)-[N-acetyl-beta-D-glucosaminyl-(1-&gt;6)]-N-acetyl-alpha-D-galactosaminyl]-L-seryl-[protein] + UDP + H(+)</text>
        <dbReference type="Rhea" id="RHEA:56188"/>
        <dbReference type="Rhea" id="RHEA-COMP:11691"/>
        <dbReference type="Rhea" id="RHEA-COMP:14412"/>
        <dbReference type="ChEBI" id="CHEBI:15378"/>
        <dbReference type="ChEBI" id="CHEBI:57705"/>
        <dbReference type="ChEBI" id="CHEBI:58223"/>
        <dbReference type="ChEBI" id="CHEBI:87079"/>
        <dbReference type="ChEBI" id="CHEBI:139581"/>
        <dbReference type="EC" id="2.4.1.148"/>
    </reaction>
</comment>
<comment type="pathway">
    <text evidence="2">Protein modification; protein glycosylation.</text>
</comment>
<dbReference type="GO" id="GO:0047225">
    <property type="term" value="F:acetylgalactosaminyl-O-glycosyl-glycoprotein beta-1,6-N-acetylglucosaminyltransferase activity"/>
    <property type="evidence" value="ECO:0007669"/>
    <property type="project" value="UniProtKB-EC"/>
</dbReference>
<dbReference type="AlphaFoldDB" id="A0A8T0B8Y4"/>
<dbReference type="InterPro" id="IPR003406">
    <property type="entry name" value="Glyco_trans_14"/>
</dbReference>
<dbReference type="EC" id="2.4.1.102" evidence="14"/>
<evidence type="ECO:0000256" key="1">
    <source>
        <dbReference type="ARBA" id="ARBA00004323"/>
    </source>
</evidence>
<dbReference type="GO" id="GO:0000139">
    <property type="term" value="C:Golgi membrane"/>
    <property type="evidence" value="ECO:0007669"/>
    <property type="project" value="UniProtKB-SubCell"/>
</dbReference>
<keyword evidence="4" id="KW-0808">Transferase</keyword>
<evidence type="ECO:0000256" key="17">
    <source>
        <dbReference type="ARBA" id="ARBA00047621"/>
    </source>
</evidence>
<dbReference type="EC" id="2.4.1.148" evidence="13"/>
<evidence type="ECO:0000256" key="5">
    <source>
        <dbReference type="ARBA" id="ARBA00022692"/>
    </source>
</evidence>
<evidence type="ECO:0000256" key="4">
    <source>
        <dbReference type="ARBA" id="ARBA00022679"/>
    </source>
</evidence>
<evidence type="ECO:0000313" key="24">
    <source>
        <dbReference type="Proteomes" id="UP000606274"/>
    </source>
</evidence>
<feature type="non-terminal residue" evidence="23">
    <location>
        <position position="1"/>
    </location>
</feature>
<evidence type="ECO:0000256" key="11">
    <source>
        <dbReference type="ARBA" id="ARBA00038150"/>
    </source>
</evidence>
<dbReference type="PANTHER" id="PTHR19297:SF81">
    <property type="entry name" value="BETA-1,3-GALACTOSYL-O-GLYCOSYL-GLYCOPROTEIN BETA-1,6-N-ACETYLGLUCOSAMINYLTRANSFERASE 3"/>
    <property type="match status" value="1"/>
</dbReference>
<evidence type="ECO:0000256" key="6">
    <source>
        <dbReference type="ARBA" id="ARBA00022968"/>
    </source>
</evidence>
<evidence type="ECO:0000256" key="7">
    <source>
        <dbReference type="ARBA" id="ARBA00022989"/>
    </source>
</evidence>
<keyword evidence="6" id="KW-0735">Signal-anchor</keyword>
<keyword evidence="8" id="KW-0472">Membrane</keyword>
<evidence type="ECO:0000256" key="16">
    <source>
        <dbReference type="ARBA" id="ARBA00041719"/>
    </source>
</evidence>
<comment type="similarity">
    <text evidence="11">Belongs to the glycosyltransferase 14 family.</text>
</comment>
<evidence type="ECO:0000256" key="2">
    <source>
        <dbReference type="ARBA" id="ARBA00004922"/>
    </source>
</evidence>
<evidence type="ECO:0000313" key="23">
    <source>
        <dbReference type="EMBL" id="KAF7702101.1"/>
    </source>
</evidence>
<comment type="catalytic activity">
    <reaction evidence="19">
        <text>a 3-O-[beta-D-galactosyl-(1-&gt;3)-N-acetyl-alpha-D-galactosaminyl]-L-threonyl-[protein] + UDP-N-acetyl-alpha-D-glucosamine = a 3-O-{beta-D-galactosyl-(1-&gt;3)-[N-acetyl-beta-D-glucosaminyl-(1-&gt;6)]-N-acetyl-alpha-D-galactosaminyl}-L-threonyl-[protein] + UDP + H(+)</text>
        <dbReference type="Rhea" id="RHEA:56216"/>
        <dbReference type="Rhea" id="RHEA-COMP:13923"/>
        <dbReference type="Rhea" id="RHEA-COMP:14420"/>
        <dbReference type="ChEBI" id="CHEBI:15378"/>
        <dbReference type="ChEBI" id="CHEBI:57705"/>
        <dbReference type="ChEBI" id="CHEBI:58223"/>
        <dbReference type="ChEBI" id="CHEBI:137950"/>
        <dbReference type="ChEBI" id="CHEBI:139607"/>
        <dbReference type="EC" id="2.4.1.102"/>
    </reaction>
</comment>
<evidence type="ECO:0000256" key="14">
    <source>
        <dbReference type="ARBA" id="ARBA00038948"/>
    </source>
</evidence>
<evidence type="ECO:0000256" key="20">
    <source>
        <dbReference type="ARBA" id="ARBA00049876"/>
    </source>
</evidence>
<dbReference type="PANTHER" id="PTHR19297">
    <property type="entry name" value="GLYCOSYLTRANSFERASE 14 FAMILY MEMBER"/>
    <property type="match status" value="1"/>
</dbReference>
<keyword evidence="3" id="KW-0328">Glycosyltransferase</keyword>
<sequence length="414" mass="47659">FSLIYIVMNSRRKSCLQKKRTDMEHLIKHTVGELQACSAILQGDMDGVDSKHFKKLLAGWKKRSLLSESFYLNATKDCDNFIRDRGFLTVPLSNEERDFPIAYSMVIHEKIEMFERLLRAIYTPQNVYCVHVDQKTPKIFLEAVSAIVSCLPNVFVASKLESVIYASWSRVQADLNCMEDLLKSPVKWRYLLNTCGADFPLKTNVELVRVLKNLNGRNSMESEVTSPHKKGRWEYHHNITTTVIRTDIRKTPPPISTPMFSGNAYFVVTREFVEHIIKSPEIQNFMEWEKDTYSPDEHMWATLQRMPSVPGFNPPNEKYDESDMLAIARLVKWSYHEGNVKNGAPYPPCTGTYRHAVCVYGAGDLNWILKQKHLFANKFDPGVDDIAIKCLEAYLRYKAVYGQSILNIDKAKII</sequence>
<dbReference type="EMBL" id="JABFDY010000010">
    <property type="protein sequence ID" value="KAF7702101.1"/>
    <property type="molecule type" value="Genomic_DNA"/>
</dbReference>
<dbReference type="GO" id="GO:0003829">
    <property type="term" value="F:beta-1,3-galactosyl-O-glycosyl-glycoprotein beta-1,6-N-acetylglucosaminyltransferase activity"/>
    <property type="evidence" value="ECO:0007669"/>
    <property type="project" value="UniProtKB-EC"/>
</dbReference>
<protein>
    <recommendedName>
        <fullName evidence="15">Beta-1,3-galactosyl-O-glycosyl-glycoprotein beta-1,6-N-acetylglucosaminyltransferase 3</fullName>
        <ecNumber evidence="14">2.4.1.102</ecNumber>
        <ecNumber evidence="13">2.4.1.148</ecNumber>
        <ecNumber evidence="12">2.4.1.150</ecNumber>
    </recommendedName>
    <alternativeName>
        <fullName evidence="16">C2GnT-mucin type</fullName>
    </alternativeName>
</protein>
<evidence type="ECO:0000256" key="19">
    <source>
        <dbReference type="ARBA" id="ARBA00049870"/>
    </source>
</evidence>
<name>A0A8T0B8Y4_SILME</name>
<evidence type="ECO:0000256" key="15">
    <source>
        <dbReference type="ARBA" id="ARBA00039292"/>
    </source>
</evidence>
<keyword evidence="5" id="KW-0812">Transmembrane</keyword>
<keyword evidence="24" id="KW-1185">Reference proteome</keyword>
<evidence type="ECO:0000256" key="18">
    <source>
        <dbReference type="ARBA" id="ARBA00048927"/>
    </source>
</evidence>
<proteinExistence type="inferred from homology"/>
<evidence type="ECO:0000256" key="3">
    <source>
        <dbReference type="ARBA" id="ARBA00022676"/>
    </source>
</evidence>
<evidence type="ECO:0000256" key="21">
    <source>
        <dbReference type="ARBA" id="ARBA00049911"/>
    </source>
</evidence>
<dbReference type="GO" id="GO:0008109">
    <property type="term" value="F:N-acetyllactosaminide beta-1,6-N-acetylglucosaminyltransferase activity"/>
    <property type="evidence" value="ECO:0007669"/>
    <property type="project" value="UniProtKB-EC"/>
</dbReference>
<keyword evidence="9" id="KW-1015">Disulfide bond</keyword>
<evidence type="ECO:0000256" key="8">
    <source>
        <dbReference type="ARBA" id="ARBA00023136"/>
    </source>
</evidence>
<evidence type="ECO:0000256" key="10">
    <source>
        <dbReference type="ARBA" id="ARBA00023180"/>
    </source>
</evidence>
<reference evidence="23" key="1">
    <citation type="submission" date="2020-08" db="EMBL/GenBank/DDBJ databases">
        <title>Chromosome-level assembly of Southern catfish (Silurus meridionalis) provides insights into visual adaptation to the nocturnal and benthic lifestyles.</title>
        <authorList>
            <person name="Zhang Y."/>
            <person name="Wang D."/>
            <person name="Peng Z."/>
        </authorList>
    </citation>
    <scope>NUCLEOTIDE SEQUENCE</scope>
    <source>
        <strain evidence="23">SWU-2019-XX</strain>
        <tissue evidence="23">Muscle</tissue>
    </source>
</reference>
<comment type="catalytic activity">
    <reaction evidence="17">
        <text>a beta-D-Gal-(1-&gt;4)-beta-D-GlcNAc-(1-&gt;3)-beta-D-Gal-(1-&gt;4)-beta-D-GlcNAc derivative + UDP-N-acetyl-alpha-D-glucosamine = a beta-D-Gal-(1-&gt;4)-beta-D-GlcNAc-(1-&gt;3)-[beta-D-GlcNAc-(1-&gt;6)]-beta-D-Gal-(1-&gt;4)-N-acetyl-beta-D-GlcNAc derivative + UDP + H(+)</text>
        <dbReference type="Rhea" id="RHEA:54820"/>
        <dbReference type="ChEBI" id="CHEBI:15378"/>
        <dbReference type="ChEBI" id="CHEBI:57705"/>
        <dbReference type="ChEBI" id="CHEBI:58223"/>
        <dbReference type="ChEBI" id="CHEBI:138371"/>
        <dbReference type="ChEBI" id="CHEBI:138372"/>
        <dbReference type="EC" id="2.4.1.150"/>
    </reaction>
</comment>
<organism evidence="23 24">
    <name type="scientific">Silurus meridionalis</name>
    <name type="common">Southern catfish</name>
    <name type="synonym">Silurus soldatovi meridionalis</name>
    <dbReference type="NCBI Taxonomy" id="175797"/>
    <lineage>
        <taxon>Eukaryota</taxon>
        <taxon>Metazoa</taxon>
        <taxon>Chordata</taxon>
        <taxon>Craniata</taxon>
        <taxon>Vertebrata</taxon>
        <taxon>Euteleostomi</taxon>
        <taxon>Actinopterygii</taxon>
        <taxon>Neopterygii</taxon>
        <taxon>Teleostei</taxon>
        <taxon>Ostariophysi</taxon>
        <taxon>Siluriformes</taxon>
        <taxon>Siluridae</taxon>
        <taxon>Silurus</taxon>
    </lineage>
</organism>
<keyword evidence="7" id="KW-1133">Transmembrane helix</keyword>
<gene>
    <name evidence="23" type="ORF">HF521_001384</name>
</gene>